<dbReference type="PRINTS" id="PR00080">
    <property type="entry name" value="SDRFAMILY"/>
</dbReference>
<dbReference type="InterPro" id="IPR020904">
    <property type="entry name" value="Sc_DH/Rdtase_CS"/>
</dbReference>
<keyword evidence="2 3" id="KW-0560">Oxidoreductase</keyword>
<dbReference type="KEGG" id="sbae:DSM104329_02979"/>
<evidence type="ECO:0000256" key="1">
    <source>
        <dbReference type="ARBA" id="ARBA00006484"/>
    </source>
</evidence>
<dbReference type="RefSeq" id="WP_259310640.1">
    <property type="nucleotide sequence ID" value="NZ_CP087164.1"/>
</dbReference>
<dbReference type="Pfam" id="PF13561">
    <property type="entry name" value="adh_short_C2"/>
    <property type="match status" value="1"/>
</dbReference>
<sequence>MTPAELAGRCAVVTGAGGGLGRAFSLGFARAGARVVAADVDLAAAQATVGEIALAGGSALAVAADVAREASTAAMAAAALDAFGAIDVLVNNAAIYAGLERRPFDEIDVAEWDRVMAVNLRGPWLCSKACAAALRASGFGGSIVNVASATVLSGSPLWAHYVASKGALIALSRVMARELGEAGVRVNALAPGFTLTDASRELVDDADSYGVARGAIKRSLQPQDVVGTAVFLASDASAMITGQTFVVDGGRQFL</sequence>
<gene>
    <name evidence="3" type="ORF">DSM104329_02979</name>
</gene>
<proteinExistence type="inferred from homology"/>
<dbReference type="PRINTS" id="PR00081">
    <property type="entry name" value="GDHRDH"/>
</dbReference>
<evidence type="ECO:0000313" key="3">
    <source>
        <dbReference type="EMBL" id="UGS36572.1"/>
    </source>
</evidence>
<accession>A0A9E6XY14</accession>
<dbReference type="SUPFAM" id="SSF51735">
    <property type="entry name" value="NAD(P)-binding Rossmann-fold domains"/>
    <property type="match status" value="1"/>
</dbReference>
<dbReference type="PANTHER" id="PTHR24321:SF8">
    <property type="entry name" value="ESTRADIOL 17-BETA-DEHYDROGENASE 8-RELATED"/>
    <property type="match status" value="1"/>
</dbReference>
<dbReference type="FunFam" id="3.40.50.720:FF:000084">
    <property type="entry name" value="Short-chain dehydrogenase reductase"/>
    <property type="match status" value="1"/>
</dbReference>
<dbReference type="NCBIfam" id="NF005559">
    <property type="entry name" value="PRK07231.1"/>
    <property type="match status" value="1"/>
</dbReference>
<dbReference type="AlphaFoldDB" id="A0A9E6XY14"/>
<dbReference type="PANTHER" id="PTHR24321">
    <property type="entry name" value="DEHYDROGENASES, SHORT CHAIN"/>
    <property type="match status" value="1"/>
</dbReference>
<dbReference type="CDD" id="cd05233">
    <property type="entry name" value="SDR_c"/>
    <property type="match status" value="1"/>
</dbReference>
<keyword evidence="4" id="KW-1185">Reference proteome</keyword>
<protein>
    <submittedName>
        <fullName evidence="3">Oxidoreductase</fullName>
        <ecNumber evidence="3">1.-.-.-</ecNumber>
    </submittedName>
</protein>
<comment type="similarity">
    <text evidence="1">Belongs to the short-chain dehydrogenases/reductases (SDR) family.</text>
</comment>
<dbReference type="InterPro" id="IPR002347">
    <property type="entry name" value="SDR_fam"/>
</dbReference>
<organism evidence="3 4">
    <name type="scientific">Capillimicrobium parvum</name>
    <dbReference type="NCBI Taxonomy" id="2884022"/>
    <lineage>
        <taxon>Bacteria</taxon>
        <taxon>Bacillati</taxon>
        <taxon>Actinomycetota</taxon>
        <taxon>Thermoleophilia</taxon>
        <taxon>Solirubrobacterales</taxon>
        <taxon>Capillimicrobiaceae</taxon>
        <taxon>Capillimicrobium</taxon>
    </lineage>
</organism>
<reference evidence="3" key="1">
    <citation type="journal article" date="2022" name="Int. J. Syst. Evol. Microbiol.">
        <title>Pseudomonas aegrilactucae sp. nov. and Pseudomonas morbosilactucae sp. nov., pathogens causing bacterial rot of lettuce in Japan.</title>
        <authorList>
            <person name="Sawada H."/>
            <person name="Fujikawa T."/>
            <person name="Satou M."/>
        </authorList>
    </citation>
    <scope>NUCLEOTIDE SEQUENCE</scope>
    <source>
        <strain evidence="3">0166_1</strain>
    </source>
</reference>
<dbReference type="Gene3D" id="3.40.50.720">
    <property type="entry name" value="NAD(P)-binding Rossmann-like Domain"/>
    <property type="match status" value="1"/>
</dbReference>
<dbReference type="PROSITE" id="PS00061">
    <property type="entry name" value="ADH_SHORT"/>
    <property type="match status" value="1"/>
</dbReference>
<name>A0A9E6XY14_9ACTN</name>
<dbReference type="InterPro" id="IPR036291">
    <property type="entry name" value="NAD(P)-bd_dom_sf"/>
</dbReference>
<evidence type="ECO:0000256" key="2">
    <source>
        <dbReference type="ARBA" id="ARBA00023002"/>
    </source>
</evidence>
<dbReference type="EC" id="1.-.-.-" evidence="3"/>
<dbReference type="EMBL" id="CP087164">
    <property type="protein sequence ID" value="UGS36572.1"/>
    <property type="molecule type" value="Genomic_DNA"/>
</dbReference>
<dbReference type="Proteomes" id="UP001162834">
    <property type="component" value="Chromosome"/>
</dbReference>
<dbReference type="GO" id="GO:0016491">
    <property type="term" value="F:oxidoreductase activity"/>
    <property type="evidence" value="ECO:0007669"/>
    <property type="project" value="UniProtKB-KW"/>
</dbReference>
<evidence type="ECO:0000313" key="4">
    <source>
        <dbReference type="Proteomes" id="UP001162834"/>
    </source>
</evidence>